<dbReference type="RefSeq" id="WP_255901169.1">
    <property type="nucleotide sequence ID" value="NZ_JAFMZO010000002.1"/>
</dbReference>
<reference evidence="8" key="1">
    <citation type="journal article" date="2019" name="Int. J. Syst. Evol. Microbiol.">
        <title>The Global Catalogue of Microorganisms (GCM) 10K type strain sequencing project: providing services to taxonomists for standard genome sequencing and annotation.</title>
        <authorList>
            <consortium name="The Broad Institute Genomics Platform"/>
            <consortium name="The Broad Institute Genome Sequencing Center for Infectious Disease"/>
            <person name="Wu L."/>
            <person name="Ma J."/>
        </authorList>
    </citation>
    <scope>NUCLEOTIDE SEQUENCE [LARGE SCALE GENOMIC DNA]</scope>
    <source>
        <strain evidence="8">KCTC 42217</strain>
    </source>
</reference>
<evidence type="ECO:0000256" key="2">
    <source>
        <dbReference type="ARBA" id="ARBA00022670"/>
    </source>
</evidence>
<dbReference type="Gene3D" id="3.90.1720.10">
    <property type="entry name" value="endopeptidase domain like (from Nostoc punctiforme)"/>
    <property type="match status" value="1"/>
</dbReference>
<dbReference type="SUPFAM" id="SSF54001">
    <property type="entry name" value="Cysteine proteinases"/>
    <property type="match status" value="1"/>
</dbReference>
<comment type="similarity">
    <text evidence="1">Belongs to the peptidase C40 family.</text>
</comment>
<feature type="domain" description="NlpC/P60" evidence="6">
    <location>
        <begin position="45"/>
        <end position="167"/>
    </location>
</feature>
<dbReference type="InterPro" id="IPR052062">
    <property type="entry name" value="Murein_DD/LD_carboxypeptidase"/>
</dbReference>
<evidence type="ECO:0000256" key="3">
    <source>
        <dbReference type="ARBA" id="ARBA00022729"/>
    </source>
</evidence>
<evidence type="ECO:0000256" key="1">
    <source>
        <dbReference type="ARBA" id="ARBA00007074"/>
    </source>
</evidence>
<dbReference type="PANTHER" id="PTHR47360">
    <property type="entry name" value="MUREIN DD-ENDOPEPTIDASE MEPS/MUREIN LD-CARBOXYPEPTIDASE"/>
    <property type="match status" value="1"/>
</dbReference>
<keyword evidence="2" id="KW-0645">Protease</keyword>
<evidence type="ECO:0000256" key="4">
    <source>
        <dbReference type="ARBA" id="ARBA00022801"/>
    </source>
</evidence>
<dbReference type="EMBL" id="JBHUHZ010000002">
    <property type="protein sequence ID" value="MFD2163262.1"/>
    <property type="molecule type" value="Genomic_DNA"/>
</dbReference>
<comment type="caution">
    <text evidence="7">The sequence shown here is derived from an EMBL/GenBank/DDBJ whole genome shotgun (WGS) entry which is preliminary data.</text>
</comment>
<evidence type="ECO:0000256" key="5">
    <source>
        <dbReference type="ARBA" id="ARBA00022807"/>
    </source>
</evidence>
<name>A0ABW4ZN36_9SPHI</name>
<keyword evidence="8" id="KW-1185">Reference proteome</keyword>
<protein>
    <submittedName>
        <fullName evidence="7">C40 family peptidase</fullName>
    </submittedName>
</protein>
<dbReference type="InterPro" id="IPR038765">
    <property type="entry name" value="Papain-like_cys_pep_sf"/>
</dbReference>
<dbReference type="PANTHER" id="PTHR47360:SF1">
    <property type="entry name" value="ENDOPEPTIDASE NLPC-RELATED"/>
    <property type="match status" value="1"/>
</dbReference>
<dbReference type="InterPro" id="IPR000064">
    <property type="entry name" value="NLP_P60_dom"/>
</dbReference>
<sequence>MIIFCLGTSCKSRKMLTDVSSARNKEFKGNVKERYAALLSVPEREIRNEKLYRFIDDWMGVPNVSGRMDKKGIDCSGFTLLLQKEIYDRQLPRSSREMAESVKRKFEEELREGDLVFFDFQGRKFSHVGVYLQNNRFVHVSTSKGVVVSNLKDPWYYKYFSRAGSVKSIFASAE</sequence>
<dbReference type="PROSITE" id="PS51935">
    <property type="entry name" value="NLPC_P60"/>
    <property type="match status" value="1"/>
</dbReference>
<keyword evidence="3" id="KW-0732">Signal</keyword>
<proteinExistence type="inferred from homology"/>
<keyword evidence="5" id="KW-0788">Thiol protease</keyword>
<keyword evidence="4" id="KW-0378">Hydrolase</keyword>
<dbReference type="Proteomes" id="UP001597387">
    <property type="component" value="Unassembled WGS sequence"/>
</dbReference>
<accession>A0ABW4ZN36</accession>
<evidence type="ECO:0000313" key="8">
    <source>
        <dbReference type="Proteomes" id="UP001597387"/>
    </source>
</evidence>
<evidence type="ECO:0000313" key="7">
    <source>
        <dbReference type="EMBL" id="MFD2163262.1"/>
    </source>
</evidence>
<dbReference type="Pfam" id="PF00877">
    <property type="entry name" value="NLPC_P60"/>
    <property type="match status" value="1"/>
</dbReference>
<organism evidence="7 8">
    <name type="scientific">Paradesertivirga mongoliensis</name>
    <dbReference type="NCBI Taxonomy" id="2100740"/>
    <lineage>
        <taxon>Bacteria</taxon>
        <taxon>Pseudomonadati</taxon>
        <taxon>Bacteroidota</taxon>
        <taxon>Sphingobacteriia</taxon>
        <taxon>Sphingobacteriales</taxon>
        <taxon>Sphingobacteriaceae</taxon>
        <taxon>Paradesertivirga</taxon>
    </lineage>
</organism>
<gene>
    <name evidence="7" type="ORF">ACFSJU_12725</name>
</gene>
<evidence type="ECO:0000259" key="6">
    <source>
        <dbReference type="PROSITE" id="PS51935"/>
    </source>
</evidence>